<dbReference type="EMBL" id="VUMH01000015">
    <property type="protein sequence ID" value="MSS28870.1"/>
    <property type="molecule type" value="Genomic_DNA"/>
</dbReference>
<accession>A0A6L5XNV2</accession>
<dbReference type="RefSeq" id="WP_154512709.1">
    <property type="nucleotide sequence ID" value="NZ_DBFWWU010000176.1"/>
</dbReference>
<evidence type="ECO:0000313" key="1">
    <source>
        <dbReference type="EMBL" id="MSS28870.1"/>
    </source>
</evidence>
<protein>
    <submittedName>
        <fullName evidence="1">Uncharacterized protein</fullName>
    </submittedName>
</protein>
<name>A0A6L5XNV2_9BACT</name>
<comment type="caution">
    <text evidence="1">The sequence shown here is derived from an EMBL/GenBank/DDBJ whole genome shotgun (WGS) entry which is preliminary data.</text>
</comment>
<evidence type="ECO:0000313" key="2">
    <source>
        <dbReference type="Proteomes" id="UP000477488"/>
    </source>
</evidence>
<organism evidence="1 2">
    <name type="scientific">Desulfovibrio porci</name>
    <dbReference type="NCBI Taxonomy" id="2605782"/>
    <lineage>
        <taxon>Bacteria</taxon>
        <taxon>Pseudomonadati</taxon>
        <taxon>Thermodesulfobacteriota</taxon>
        <taxon>Desulfovibrionia</taxon>
        <taxon>Desulfovibrionales</taxon>
        <taxon>Desulfovibrionaceae</taxon>
        <taxon>Desulfovibrio</taxon>
    </lineage>
</organism>
<dbReference type="Proteomes" id="UP000477488">
    <property type="component" value="Unassembled WGS sequence"/>
</dbReference>
<dbReference type="AlphaFoldDB" id="A0A6L5XNV2"/>
<gene>
    <name evidence="1" type="ORF">FYJ44_12700</name>
</gene>
<proteinExistence type="predicted"/>
<reference evidence="1 2" key="1">
    <citation type="submission" date="2019-09" db="EMBL/GenBank/DDBJ databases">
        <title>In-depth cultivation of the pig gut microbiome towards novel bacterial diversity and tailored functional studies.</title>
        <authorList>
            <person name="Wylensek D."/>
            <person name="Hitch T.C.A."/>
            <person name="Clavel T."/>
        </authorList>
    </citation>
    <scope>NUCLEOTIDE SEQUENCE [LARGE SCALE GENOMIC DNA]</scope>
    <source>
        <strain evidence="1 2">PG-178-WT-4</strain>
    </source>
</reference>
<sequence length="114" mass="12404">MSEMYTIHVDGNQLRFEPRQDGVLEDVLAQGSHLGGYDAVSRMGDPGLLHCAVFRRGEGHGGFFAIHDQDGLLFTAVAESNLAYALAQGFFGGMVSEARYGADIFENMDDPDEC</sequence>
<keyword evidence="2" id="KW-1185">Reference proteome</keyword>